<feature type="transmembrane region" description="Helical" evidence="2">
    <location>
        <begin position="188"/>
        <end position="210"/>
    </location>
</feature>
<protein>
    <recommendedName>
        <fullName evidence="4">TPM domain-containing protein</fullName>
    </recommendedName>
</protein>
<evidence type="ECO:0000256" key="2">
    <source>
        <dbReference type="SAM" id="Phobius"/>
    </source>
</evidence>
<evidence type="ECO:0000256" key="1">
    <source>
        <dbReference type="SAM" id="MobiDB-lite"/>
    </source>
</evidence>
<proteinExistence type="predicted"/>
<accession>W0FGV0</accession>
<feature type="compositionally biased region" description="Basic and acidic residues" evidence="1">
    <location>
        <begin position="332"/>
        <end position="352"/>
    </location>
</feature>
<sequence length="352" mass="39271">MALIGGFIGYGTFSSVADEMAVKLKPVYDTPDTHIEDNIGVIENYDDLEEALTDFEDITGICPVIYTVYNEDWQDGYADLESYAFSAYVDNYEDEQHFVIVYSIPEDQAEDFISGDLEVPDFSWEAIQGDETDPILTKGMFRHFSKVFHNNLEDGVRPGQAFQEAFEVITRNADETLNLKSPMSVISMVLKCMPFIAVVGFFALAFFLVIRTFIRDKDVEYEEVPIDLEAERASLTGAVASAEQTETVRKIGKIAAPIIMVVSVLFLVPFIFVGILILIAGIGMLSTNGPEAGFMIVFGIVWTLISGGFMAGAIVAAHKLKKKAGDQDDDDYRPSSKYDDDDWDGRRFDDYE</sequence>
<dbReference type="EMBL" id="KC246778">
    <property type="protein sequence ID" value="AHF23901.1"/>
    <property type="molecule type" value="Genomic_DNA"/>
</dbReference>
<evidence type="ECO:0008006" key="4">
    <source>
        <dbReference type="Google" id="ProtNLM"/>
    </source>
</evidence>
<feature type="transmembrane region" description="Helical" evidence="2">
    <location>
        <begin position="258"/>
        <end position="282"/>
    </location>
</feature>
<organism evidence="3">
    <name type="scientific">uncultured bacterium Contig1759</name>
    <dbReference type="NCBI Taxonomy" id="1393502"/>
    <lineage>
        <taxon>Bacteria</taxon>
        <taxon>environmental samples</taxon>
    </lineage>
</organism>
<dbReference type="AlphaFoldDB" id="W0FGV0"/>
<keyword evidence="2" id="KW-1133">Transmembrane helix</keyword>
<keyword evidence="2" id="KW-0472">Membrane</keyword>
<keyword evidence="2" id="KW-0812">Transmembrane</keyword>
<feature type="transmembrane region" description="Helical" evidence="2">
    <location>
        <begin position="294"/>
        <end position="317"/>
    </location>
</feature>
<feature type="region of interest" description="Disordered" evidence="1">
    <location>
        <begin position="322"/>
        <end position="352"/>
    </location>
</feature>
<name>W0FGV0_9BACT</name>
<evidence type="ECO:0000313" key="3">
    <source>
        <dbReference type="EMBL" id="AHF23901.1"/>
    </source>
</evidence>
<reference evidence="3" key="1">
    <citation type="journal article" date="2013" name="PLoS ONE">
        <title>Metagenomic insights into the carbohydrate-active enzymes carried by the microorganisms adhering to solid digesta in the rumen of cows.</title>
        <authorList>
            <person name="Wang L."/>
            <person name="Hatem A."/>
            <person name="Catalyurek U.V."/>
            <person name="Morrison M."/>
            <person name="Yu Z."/>
        </authorList>
    </citation>
    <scope>NUCLEOTIDE SEQUENCE</scope>
</reference>